<keyword evidence="2" id="KW-1185">Reference proteome</keyword>
<dbReference type="EMBL" id="JASAOG010000158">
    <property type="protein sequence ID" value="KAK0046921.1"/>
    <property type="molecule type" value="Genomic_DNA"/>
</dbReference>
<gene>
    <name evidence="1" type="ORF">Bpfe_023644</name>
</gene>
<protein>
    <submittedName>
        <fullName evidence="1">Uncharacterized protein</fullName>
    </submittedName>
</protein>
<evidence type="ECO:0000313" key="1">
    <source>
        <dbReference type="EMBL" id="KAK0046921.1"/>
    </source>
</evidence>
<proteinExistence type="predicted"/>
<organism evidence="1 2">
    <name type="scientific">Biomphalaria pfeifferi</name>
    <name type="common">Bloodfluke planorb</name>
    <name type="synonym">Freshwater snail</name>
    <dbReference type="NCBI Taxonomy" id="112525"/>
    <lineage>
        <taxon>Eukaryota</taxon>
        <taxon>Metazoa</taxon>
        <taxon>Spiralia</taxon>
        <taxon>Lophotrochozoa</taxon>
        <taxon>Mollusca</taxon>
        <taxon>Gastropoda</taxon>
        <taxon>Heterobranchia</taxon>
        <taxon>Euthyneura</taxon>
        <taxon>Panpulmonata</taxon>
        <taxon>Hygrophila</taxon>
        <taxon>Lymnaeoidea</taxon>
        <taxon>Planorbidae</taxon>
        <taxon>Biomphalaria</taxon>
    </lineage>
</organism>
<reference evidence="1" key="1">
    <citation type="journal article" date="2023" name="PLoS Negl. Trop. Dis.">
        <title>A genome sequence for Biomphalaria pfeifferi, the major vector snail for the human-infecting parasite Schistosoma mansoni.</title>
        <authorList>
            <person name="Bu L."/>
            <person name="Lu L."/>
            <person name="Laidemitt M.R."/>
            <person name="Zhang S.M."/>
            <person name="Mutuku M."/>
            <person name="Mkoji G."/>
            <person name="Steinauer M."/>
            <person name="Loker E.S."/>
        </authorList>
    </citation>
    <scope>NUCLEOTIDE SEQUENCE</scope>
    <source>
        <strain evidence="1">KasaAsao</strain>
    </source>
</reference>
<sequence>MTQAVTTSPEANDPGSNNIHCVYFHSTEDACFVVFQKSLNFLTPTLIEKTFRRQRQLAFHRTLWPNTVIQEHEPSPPPPLFPEKWKVESVKENVIMHAVVASEANSPLKVPEIIFQWGPDATSSFAAMQAI</sequence>
<comment type="caution">
    <text evidence="1">The sequence shown here is derived from an EMBL/GenBank/DDBJ whole genome shotgun (WGS) entry which is preliminary data.</text>
</comment>
<dbReference type="AlphaFoldDB" id="A0AAD8B2S2"/>
<dbReference type="Proteomes" id="UP001233172">
    <property type="component" value="Unassembled WGS sequence"/>
</dbReference>
<name>A0AAD8B2S2_BIOPF</name>
<evidence type="ECO:0000313" key="2">
    <source>
        <dbReference type="Proteomes" id="UP001233172"/>
    </source>
</evidence>
<reference evidence="1" key="2">
    <citation type="submission" date="2023-04" db="EMBL/GenBank/DDBJ databases">
        <authorList>
            <person name="Bu L."/>
            <person name="Lu L."/>
            <person name="Laidemitt M.R."/>
            <person name="Zhang S.M."/>
            <person name="Mutuku M."/>
            <person name="Mkoji G."/>
            <person name="Steinauer M."/>
            <person name="Loker E.S."/>
        </authorList>
    </citation>
    <scope>NUCLEOTIDE SEQUENCE</scope>
    <source>
        <strain evidence="1">KasaAsao</strain>
        <tissue evidence="1">Whole Snail</tissue>
    </source>
</reference>
<accession>A0AAD8B2S2</accession>